<accession>A0A0E9QZT3</accession>
<dbReference type="AlphaFoldDB" id="A0A0E9QZT3"/>
<reference evidence="1" key="2">
    <citation type="journal article" date="2015" name="Fish Shellfish Immunol.">
        <title>Early steps in the European eel (Anguilla anguilla)-Vibrio vulnificus interaction in the gills: Role of the RtxA13 toxin.</title>
        <authorList>
            <person name="Callol A."/>
            <person name="Pajuelo D."/>
            <person name="Ebbesson L."/>
            <person name="Teles M."/>
            <person name="MacKenzie S."/>
            <person name="Amaro C."/>
        </authorList>
    </citation>
    <scope>NUCLEOTIDE SEQUENCE</scope>
</reference>
<protein>
    <submittedName>
        <fullName evidence="1">Uncharacterized protein</fullName>
    </submittedName>
</protein>
<reference evidence="1" key="1">
    <citation type="submission" date="2014-11" db="EMBL/GenBank/DDBJ databases">
        <authorList>
            <person name="Amaro Gonzalez C."/>
        </authorList>
    </citation>
    <scope>NUCLEOTIDE SEQUENCE</scope>
</reference>
<sequence length="73" mass="8348">MKPAVKYPISKAEVELKTNYCRPTSHLEKKSRFVSRPLSVFSVRTIVDKNNNNNPVVYLLFNPFNNLLPSKGP</sequence>
<name>A0A0E9QZT3_ANGAN</name>
<dbReference type="EMBL" id="GBXM01086223">
    <property type="protein sequence ID" value="JAH22354.1"/>
    <property type="molecule type" value="Transcribed_RNA"/>
</dbReference>
<evidence type="ECO:0000313" key="1">
    <source>
        <dbReference type="EMBL" id="JAH22354.1"/>
    </source>
</evidence>
<proteinExistence type="predicted"/>
<organism evidence="1">
    <name type="scientific">Anguilla anguilla</name>
    <name type="common">European freshwater eel</name>
    <name type="synonym">Muraena anguilla</name>
    <dbReference type="NCBI Taxonomy" id="7936"/>
    <lineage>
        <taxon>Eukaryota</taxon>
        <taxon>Metazoa</taxon>
        <taxon>Chordata</taxon>
        <taxon>Craniata</taxon>
        <taxon>Vertebrata</taxon>
        <taxon>Euteleostomi</taxon>
        <taxon>Actinopterygii</taxon>
        <taxon>Neopterygii</taxon>
        <taxon>Teleostei</taxon>
        <taxon>Anguilliformes</taxon>
        <taxon>Anguillidae</taxon>
        <taxon>Anguilla</taxon>
    </lineage>
</organism>